<dbReference type="AlphaFoldDB" id="A0A937A9D3"/>
<name>A0A937A9D3_9BACT</name>
<protein>
    <recommendedName>
        <fullName evidence="3">Lipoprotein</fullName>
    </recommendedName>
</protein>
<gene>
    <name evidence="1" type="ORF">JKP34_05730</name>
</gene>
<organism evidence="1 2">
    <name type="scientific">Marivirga atlantica</name>
    <dbReference type="NCBI Taxonomy" id="1548457"/>
    <lineage>
        <taxon>Bacteria</taxon>
        <taxon>Pseudomonadati</taxon>
        <taxon>Bacteroidota</taxon>
        <taxon>Cytophagia</taxon>
        <taxon>Cytophagales</taxon>
        <taxon>Marivirgaceae</taxon>
        <taxon>Marivirga</taxon>
    </lineage>
</organism>
<reference evidence="1" key="1">
    <citation type="submission" date="2021-01" db="EMBL/GenBank/DDBJ databases">
        <title>Marivirga sp. nov., isolated from intertidal surface sediments.</title>
        <authorList>
            <person name="Zhang M."/>
        </authorList>
    </citation>
    <scope>NUCLEOTIDE SEQUENCE</scope>
    <source>
        <strain evidence="1">SM1354</strain>
    </source>
</reference>
<proteinExistence type="predicted"/>
<dbReference type="Proteomes" id="UP000642920">
    <property type="component" value="Unassembled WGS sequence"/>
</dbReference>
<dbReference type="PROSITE" id="PS51257">
    <property type="entry name" value="PROKAR_LIPOPROTEIN"/>
    <property type="match status" value="1"/>
</dbReference>
<comment type="caution">
    <text evidence="1">The sequence shown here is derived from an EMBL/GenBank/DDBJ whole genome shotgun (WGS) entry which is preliminary data.</text>
</comment>
<evidence type="ECO:0000313" key="2">
    <source>
        <dbReference type="Proteomes" id="UP000642920"/>
    </source>
</evidence>
<accession>A0A937A9D3</accession>
<evidence type="ECO:0008006" key="3">
    <source>
        <dbReference type="Google" id="ProtNLM"/>
    </source>
</evidence>
<dbReference type="EMBL" id="JAERQG010000001">
    <property type="protein sequence ID" value="MBL0764741.1"/>
    <property type="molecule type" value="Genomic_DNA"/>
</dbReference>
<sequence length="249" mass="29028">MKNRIIILSAFVVIVSCSSPKPKINRQTTIDSVAIVDDRMQDSTKILVSDLPIRFDSTDVLLHTVGLVEFKRRGKYSKYSSTSYSSSDIASNYFKSDNFRGDFINIIFEDSSGRRLLTKNKITIKGGVFLRQLYDLTKQAYLLYVVYDRDTNGDSKLNSEDIESLYISKLNGTELTKITPELHEFYDYRMLKGDNGLYYRTLEDVNEDGELTTQDRFHYFYLEFRKEGYSKKEYYPLDIIKDLHDQIHP</sequence>
<evidence type="ECO:0000313" key="1">
    <source>
        <dbReference type="EMBL" id="MBL0764741.1"/>
    </source>
</evidence>
<keyword evidence="2" id="KW-1185">Reference proteome</keyword>
<dbReference type="RefSeq" id="WP_201918594.1">
    <property type="nucleotide sequence ID" value="NZ_JAERQG010000001.1"/>
</dbReference>